<reference evidence="2" key="1">
    <citation type="submission" date="2020-01" db="EMBL/GenBank/DDBJ databases">
        <authorList>
            <person name="Meier V. D."/>
            <person name="Meier V D."/>
        </authorList>
    </citation>
    <scope>NUCLEOTIDE SEQUENCE</scope>
    <source>
        <strain evidence="2">HLG_WM_MAG_02</strain>
    </source>
</reference>
<gene>
    <name evidence="2" type="ORF">HELGO_WM42950</name>
</gene>
<feature type="chain" id="PRO_5028400450" evidence="1">
    <location>
        <begin position="22"/>
        <end position="174"/>
    </location>
</feature>
<keyword evidence="1" id="KW-0732">Signal</keyword>
<protein>
    <submittedName>
        <fullName evidence="2">Uncharacterized protein</fullName>
    </submittedName>
</protein>
<name>A0A6S6TJ76_9BACT</name>
<evidence type="ECO:0000256" key="1">
    <source>
        <dbReference type="SAM" id="SignalP"/>
    </source>
</evidence>
<dbReference type="AlphaFoldDB" id="A0A6S6TJ76"/>
<organism evidence="2">
    <name type="scientific">uncultured Sulfurovum sp</name>
    <dbReference type="NCBI Taxonomy" id="269237"/>
    <lineage>
        <taxon>Bacteria</taxon>
        <taxon>Pseudomonadati</taxon>
        <taxon>Campylobacterota</taxon>
        <taxon>Epsilonproteobacteria</taxon>
        <taxon>Campylobacterales</taxon>
        <taxon>Sulfurovaceae</taxon>
        <taxon>Sulfurovum</taxon>
        <taxon>environmental samples</taxon>
    </lineage>
</organism>
<dbReference type="EMBL" id="CACVAZ010000097">
    <property type="protein sequence ID" value="CAA6815085.1"/>
    <property type="molecule type" value="Genomic_DNA"/>
</dbReference>
<sequence>MRTSFLRTLFFMLLANSILNAGGILDIKWPELNQAQQKAVASYPKVLSEGIKEVRLPVYLSSSYVDDQNMIVVSNKDFYSISFLLEGATLLFEGDRTYQEVVSVKNSEFQKIVQKLKPVEFSKSEEVMIAQFNRHGANYSISVECEKPQTDKRCTEEAFIRGLYGNIILVGGKR</sequence>
<accession>A0A6S6TJ76</accession>
<proteinExistence type="predicted"/>
<feature type="signal peptide" evidence="1">
    <location>
        <begin position="1"/>
        <end position="21"/>
    </location>
</feature>
<evidence type="ECO:0000313" key="2">
    <source>
        <dbReference type="EMBL" id="CAA6815085.1"/>
    </source>
</evidence>